<name>A0A1V3WTB1_MYCKA</name>
<feature type="compositionally biased region" description="Gly residues" evidence="1">
    <location>
        <begin position="18"/>
        <end position="31"/>
    </location>
</feature>
<proteinExistence type="predicted"/>
<reference evidence="2 3" key="1">
    <citation type="submission" date="2017-02" db="EMBL/GenBank/DDBJ databases">
        <title>Complete genome sequences of Mycobacterium kansasii strains isolated from rhesus macaques.</title>
        <authorList>
            <person name="Panda A."/>
            <person name="Nagaraj S."/>
            <person name="Zhao X."/>
            <person name="Tettelin H."/>
            <person name="Detolla L.J."/>
        </authorList>
    </citation>
    <scope>NUCLEOTIDE SEQUENCE [LARGE SCALE GENOMIC DNA]</scope>
    <source>
        <strain evidence="2 3">11-3813</strain>
    </source>
</reference>
<organism evidence="2 3">
    <name type="scientific">Mycobacterium kansasii</name>
    <dbReference type="NCBI Taxonomy" id="1768"/>
    <lineage>
        <taxon>Bacteria</taxon>
        <taxon>Bacillati</taxon>
        <taxon>Actinomycetota</taxon>
        <taxon>Actinomycetes</taxon>
        <taxon>Mycobacteriales</taxon>
        <taxon>Mycobacteriaceae</taxon>
        <taxon>Mycobacterium</taxon>
    </lineage>
</organism>
<gene>
    <name evidence="2" type="ORF">BZL30_6695</name>
</gene>
<sequence length="72" mass="7425">MAILDRLGVAQLVGRAGFGDIGEGRRGGQQGCSGDDDNGQPRQPPGGAAPRCRQGWFLIAASFAMALPRSGQ</sequence>
<accession>A0A1V3WTB1</accession>
<comment type="caution">
    <text evidence="2">The sequence shown here is derived from an EMBL/GenBank/DDBJ whole genome shotgun (WGS) entry which is preliminary data.</text>
</comment>
<feature type="region of interest" description="Disordered" evidence="1">
    <location>
        <begin position="18"/>
        <end position="51"/>
    </location>
</feature>
<evidence type="ECO:0000313" key="2">
    <source>
        <dbReference type="EMBL" id="OOK70203.1"/>
    </source>
</evidence>
<evidence type="ECO:0000313" key="3">
    <source>
        <dbReference type="Proteomes" id="UP000189229"/>
    </source>
</evidence>
<protein>
    <submittedName>
        <fullName evidence="2">Uncharacterized protein</fullName>
    </submittedName>
</protein>
<dbReference type="EMBL" id="MVBM01000006">
    <property type="protein sequence ID" value="OOK70203.1"/>
    <property type="molecule type" value="Genomic_DNA"/>
</dbReference>
<evidence type="ECO:0000256" key="1">
    <source>
        <dbReference type="SAM" id="MobiDB-lite"/>
    </source>
</evidence>
<dbReference type="AlphaFoldDB" id="A0A1V3WTB1"/>
<dbReference type="Proteomes" id="UP000189229">
    <property type="component" value="Unassembled WGS sequence"/>
</dbReference>